<dbReference type="AlphaFoldDB" id="A0A382J702"/>
<protein>
    <recommendedName>
        <fullName evidence="1">Thiamine pyrophosphate enzyme TPP-binding domain-containing protein</fullName>
    </recommendedName>
</protein>
<organism evidence="2">
    <name type="scientific">marine metagenome</name>
    <dbReference type="NCBI Taxonomy" id="408172"/>
    <lineage>
        <taxon>unclassified sequences</taxon>
        <taxon>metagenomes</taxon>
        <taxon>ecological metagenomes</taxon>
    </lineage>
</organism>
<gene>
    <name evidence="2" type="ORF">METZ01_LOCUS260704</name>
</gene>
<dbReference type="InterPro" id="IPR011766">
    <property type="entry name" value="TPP_enzyme_TPP-bd"/>
</dbReference>
<dbReference type="Gene3D" id="3.40.50.970">
    <property type="match status" value="1"/>
</dbReference>
<dbReference type="Pfam" id="PF02775">
    <property type="entry name" value="TPP_enzyme_C"/>
    <property type="match status" value="1"/>
</dbReference>
<feature type="non-terminal residue" evidence="2">
    <location>
        <position position="1"/>
    </location>
</feature>
<feature type="domain" description="Thiamine pyrophosphate enzyme TPP-binding" evidence="1">
    <location>
        <begin position="6"/>
        <end position="64"/>
    </location>
</feature>
<reference evidence="2" key="1">
    <citation type="submission" date="2018-05" db="EMBL/GenBank/DDBJ databases">
        <authorList>
            <person name="Lanie J.A."/>
            <person name="Ng W.-L."/>
            <person name="Kazmierczak K.M."/>
            <person name="Andrzejewski T.M."/>
            <person name="Davidsen T.M."/>
            <person name="Wayne K.J."/>
            <person name="Tettelin H."/>
            <person name="Glass J.I."/>
            <person name="Rusch D."/>
            <person name="Podicherti R."/>
            <person name="Tsui H.-C.T."/>
            <person name="Winkler M.E."/>
        </authorList>
    </citation>
    <scope>NUCLEOTIDE SEQUENCE</scope>
</reference>
<evidence type="ECO:0000259" key="1">
    <source>
        <dbReference type="Pfam" id="PF02775"/>
    </source>
</evidence>
<name>A0A382J702_9ZZZZ</name>
<proteinExistence type="predicted"/>
<dbReference type="GO" id="GO:0030976">
    <property type="term" value="F:thiamine pyrophosphate binding"/>
    <property type="evidence" value="ECO:0007669"/>
    <property type="project" value="InterPro"/>
</dbReference>
<dbReference type="GO" id="GO:0003824">
    <property type="term" value="F:catalytic activity"/>
    <property type="evidence" value="ECO:0007669"/>
    <property type="project" value="InterPro"/>
</dbReference>
<dbReference type="SUPFAM" id="SSF52518">
    <property type="entry name" value="Thiamin diphosphate-binding fold (THDP-binding)"/>
    <property type="match status" value="1"/>
</dbReference>
<dbReference type="EMBL" id="UINC01072310">
    <property type="protein sequence ID" value="SVC07850.1"/>
    <property type="molecule type" value="Genomic_DNA"/>
</dbReference>
<accession>A0A382J702</accession>
<sequence length="77" mass="8208">TGFDKAYGGTQTEQAKEIWNFTKVNFSNIANEIGALGIRVEKPGDFNSALDQALSANRPVIIDVVTDVDAIAPIAVT</sequence>
<evidence type="ECO:0000313" key="2">
    <source>
        <dbReference type="EMBL" id="SVC07850.1"/>
    </source>
</evidence>
<dbReference type="InterPro" id="IPR029061">
    <property type="entry name" value="THDP-binding"/>
</dbReference>